<proteinExistence type="inferred from homology"/>
<dbReference type="GO" id="GO:0050532">
    <property type="term" value="F:2-phosphosulfolactate phosphatase activity"/>
    <property type="evidence" value="ECO:0007669"/>
    <property type="project" value="UniProtKB-EC"/>
</dbReference>
<comment type="cofactor">
    <cofactor evidence="1">
        <name>Mg(2+)</name>
        <dbReference type="ChEBI" id="CHEBI:18420"/>
    </cofactor>
</comment>
<dbReference type="AlphaFoldDB" id="A0A0K1JK33"/>
<keyword evidence="9" id="KW-1185">Reference proteome</keyword>
<evidence type="ECO:0000313" key="9">
    <source>
        <dbReference type="Proteomes" id="UP000066480"/>
    </source>
</evidence>
<evidence type="ECO:0000256" key="2">
    <source>
        <dbReference type="ARBA" id="ARBA00009997"/>
    </source>
</evidence>
<keyword evidence="6" id="KW-0460">Magnesium</keyword>
<dbReference type="KEGG" id="lmoi:VV02_15560"/>
<evidence type="ECO:0000256" key="4">
    <source>
        <dbReference type="ARBA" id="ARBA00021948"/>
    </source>
</evidence>
<reference evidence="8 9" key="1">
    <citation type="submission" date="2015-03" db="EMBL/GenBank/DDBJ databases">
        <title>Luteipulveratus halotolerans sp. nov., a novel actinobacterium (Dermacoccaceae) from Sarawak, Malaysia.</title>
        <authorList>
            <person name="Juboi H."/>
            <person name="Basik A."/>
            <person name="Shamsul S.S."/>
            <person name="Arnold P."/>
            <person name="Schmitt E.K."/>
            <person name="Sanglier J.-J."/>
            <person name="Yeo T."/>
        </authorList>
    </citation>
    <scope>NUCLEOTIDE SEQUENCE [LARGE SCALE GENOMIC DNA]</scope>
    <source>
        <strain evidence="8 9">MN07-A0370</strain>
    </source>
</reference>
<gene>
    <name evidence="8" type="ORF">VV02_15560</name>
</gene>
<dbReference type="GO" id="GO:0050545">
    <property type="term" value="F:sulfopyruvate decarboxylase activity"/>
    <property type="evidence" value="ECO:0007669"/>
    <property type="project" value="TreeGrafter"/>
</dbReference>
<evidence type="ECO:0000256" key="3">
    <source>
        <dbReference type="ARBA" id="ARBA00012953"/>
    </source>
</evidence>
<dbReference type="GO" id="GO:0000287">
    <property type="term" value="F:magnesium ion binding"/>
    <property type="evidence" value="ECO:0007669"/>
    <property type="project" value="InterPro"/>
</dbReference>
<comment type="similarity">
    <text evidence="2">Belongs to the ComB family.</text>
</comment>
<keyword evidence="5" id="KW-0378">Hydrolase</keyword>
<dbReference type="Pfam" id="PF04029">
    <property type="entry name" value="2-ph_phosp"/>
    <property type="match status" value="1"/>
</dbReference>
<evidence type="ECO:0000256" key="6">
    <source>
        <dbReference type="ARBA" id="ARBA00022842"/>
    </source>
</evidence>
<sequence>MGSVHGQQGSRIRFDWGPDGAAEIAHGASVAVVVDVLSFTTTLTVAVELGAEVYPYPWRDDTVAGFAEARDASYAVGRFEARDSGPLVAVSLSPSSLRHASGLQRLVLPSPNGSTISAQLRDTGVTVVGASFRNRHAVAQWLADRLVEPAASIALVASGERWPRHSLRPCVEDLWGCGAVLSALLGIRPDLRRDLSPEAQMSVHAFDAVVRDLQPALLDCASGQELIEVGYRDDVVTAAELDVSTVVPVLKGERFVDAVGRGAQQAS</sequence>
<dbReference type="PATRIC" id="fig|571913.6.peg.3158"/>
<dbReference type="PANTHER" id="PTHR37311:SF1">
    <property type="entry name" value="2-PHOSPHOSULFOLACTATE PHOSPHATASE-RELATED"/>
    <property type="match status" value="1"/>
</dbReference>
<dbReference type="Gene3D" id="3.90.1560.10">
    <property type="entry name" value="ComB-like"/>
    <property type="match status" value="1"/>
</dbReference>
<dbReference type="EC" id="3.1.3.71" evidence="3"/>
<dbReference type="PANTHER" id="PTHR37311">
    <property type="entry name" value="2-PHOSPHOSULFOLACTATE PHOSPHATASE-RELATED"/>
    <property type="match status" value="1"/>
</dbReference>
<dbReference type="EMBL" id="CP011112">
    <property type="protein sequence ID" value="AKU16943.1"/>
    <property type="molecule type" value="Genomic_DNA"/>
</dbReference>
<dbReference type="SUPFAM" id="SSF142823">
    <property type="entry name" value="ComB-like"/>
    <property type="match status" value="1"/>
</dbReference>
<name>A0A0K1JK33_9MICO</name>
<organism evidence="8 9">
    <name type="scientific">Luteipulveratus mongoliensis</name>
    <dbReference type="NCBI Taxonomy" id="571913"/>
    <lineage>
        <taxon>Bacteria</taxon>
        <taxon>Bacillati</taxon>
        <taxon>Actinomycetota</taxon>
        <taxon>Actinomycetes</taxon>
        <taxon>Micrococcales</taxon>
        <taxon>Dermacoccaceae</taxon>
        <taxon>Luteipulveratus</taxon>
    </lineage>
</organism>
<evidence type="ECO:0000256" key="7">
    <source>
        <dbReference type="ARBA" id="ARBA00033711"/>
    </source>
</evidence>
<dbReference type="OrthoDB" id="8588453at2"/>
<evidence type="ECO:0000313" key="8">
    <source>
        <dbReference type="EMBL" id="AKU16943.1"/>
    </source>
</evidence>
<evidence type="ECO:0000256" key="5">
    <source>
        <dbReference type="ARBA" id="ARBA00022801"/>
    </source>
</evidence>
<protein>
    <recommendedName>
        <fullName evidence="4">Probable 2-phosphosulfolactate phosphatase</fullName>
        <ecNumber evidence="3">3.1.3.71</ecNumber>
    </recommendedName>
</protein>
<dbReference type="STRING" id="571913.VV02_15560"/>
<dbReference type="RefSeq" id="WP_052592860.1">
    <property type="nucleotide sequence ID" value="NZ_CP011112.1"/>
</dbReference>
<evidence type="ECO:0000256" key="1">
    <source>
        <dbReference type="ARBA" id="ARBA00001946"/>
    </source>
</evidence>
<comment type="catalytic activity">
    <reaction evidence="7">
        <text>(2R)-O-phospho-3-sulfolactate + H2O = (2R)-3-sulfolactate + phosphate</text>
        <dbReference type="Rhea" id="RHEA:23416"/>
        <dbReference type="ChEBI" id="CHEBI:15377"/>
        <dbReference type="ChEBI" id="CHEBI:15597"/>
        <dbReference type="ChEBI" id="CHEBI:43474"/>
        <dbReference type="ChEBI" id="CHEBI:58738"/>
        <dbReference type="EC" id="3.1.3.71"/>
    </reaction>
</comment>
<accession>A0A0K1JK33</accession>
<dbReference type="InterPro" id="IPR005238">
    <property type="entry name" value="ComB-like"/>
</dbReference>
<dbReference type="InterPro" id="IPR036702">
    <property type="entry name" value="ComB-like_sf"/>
</dbReference>
<dbReference type="Proteomes" id="UP000066480">
    <property type="component" value="Chromosome"/>
</dbReference>